<dbReference type="Proteomes" id="UP001596058">
    <property type="component" value="Unassembled WGS sequence"/>
</dbReference>
<accession>A0ABW1D173</accession>
<protein>
    <submittedName>
        <fullName evidence="2">Dihydrofolate reductase family protein</fullName>
    </submittedName>
</protein>
<evidence type="ECO:0000313" key="2">
    <source>
        <dbReference type="EMBL" id="MFC5831132.1"/>
    </source>
</evidence>
<dbReference type="EMBL" id="JBHSPA010000061">
    <property type="protein sequence ID" value="MFC5831132.1"/>
    <property type="molecule type" value="Genomic_DNA"/>
</dbReference>
<feature type="domain" description="Bacterial bifunctional deaminase-reductase C-terminal" evidence="1">
    <location>
        <begin position="2"/>
        <end position="177"/>
    </location>
</feature>
<sequence>MRKVIVSVFATMDGVQENPHEWSLEYSTAEYEAYARDQLFAADALLMGRVTYQGFADSWPSMSKEGPAPEDFTGRINNMPKYIVSTTLNEVGWTNSSLVKGDVVEAVRELKRQPGQDILMFGCGELARTLTRHDLIDEIRVWVHPVVLGRGESLFAGWSETRFRLTGTRTFGSGVVVLAHEPVRGHARPPLAAN</sequence>
<organism evidence="2 3">
    <name type="scientific">Nonomuraea insulae</name>
    <dbReference type="NCBI Taxonomy" id="1616787"/>
    <lineage>
        <taxon>Bacteria</taxon>
        <taxon>Bacillati</taxon>
        <taxon>Actinomycetota</taxon>
        <taxon>Actinomycetes</taxon>
        <taxon>Streptosporangiales</taxon>
        <taxon>Streptosporangiaceae</taxon>
        <taxon>Nonomuraea</taxon>
    </lineage>
</organism>
<dbReference type="InterPro" id="IPR024072">
    <property type="entry name" value="DHFR-like_dom_sf"/>
</dbReference>
<reference evidence="3" key="1">
    <citation type="journal article" date="2019" name="Int. J. Syst. Evol. Microbiol.">
        <title>The Global Catalogue of Microorganisms (GCM) 10K type strain sequencing project: providing services to taxonomists for standard genome sequencing and annotation.</title>
        <authorList>
            <consortium name="The Broad Institute Genomics Platform"/>
            <consortium name="The Broad Institute Genome Sequencing Center for Infectious Disease"/>
            <person name="Wu L."/>
            <person name="Ma J."/>
        </authorList>
    </citation>
    <scope>NUCLEOTIDE SEQUENCE [LARGE SCALE GENOMIC DNA]</scope>
    <source>
        <strain evidence="3">CCUG 53903</strain>
    </source>
</reference>
<dbReference type="InterPro" id="IPR002734">
    <property type="entry name" value="RibDG_C"/>
</dbReference>
<comment type="caution">
    <text evidence="2">The sequence shown here is derived from an EMBL/GenBank/DDBJ whole genome shotgun (WGS) entry which is preliminary data.</text>
</comment>
<evidence type="ECO:0000259" key="1">
    <source>
        <dbReference type="Pfam" id="PF01872"/>
    </source>
</evidence>
<dbReference type="PANTHER" id="PTHR38011">
    <property type="entry name" value="DIHYDROFOLATE REDUCTASE FAMILY PROTEIN (AFU_ORTHOLOGUE AFUA_8G06820)"/>
    <property type="match status" value="1"/>
</dbReference>
<gene>
    <name evidence="2" type="ORF">ACFPZ3_45380</name>
</gene>
<dbReference type="PANTHER" id="PTHR38011:SF11">
    <property type="entry name" value="2,5-DIAMINO-6-RIBOSYLAMINO-4(3H)-PYRIMIDINONE 5'-PHOSPHATE REDUCTASE"/>
    <property type="match status" value="1"/>
</dbReference>
<name>A0ABW1D173_9ACTN</name>
<dbReference type="Pfam" id="PF01872">
    <property type="entry name" value="RibD_C"/>
    <property type="match status" value="1"/>
</dbReference>
<dbReference type="SUPFAM" id="SSF53597">
    <property type="entry name" value="Dihydrofolate reductase-like"/>
    <property type="match status" value="1"/>
</dbReference>
<dbReference type="InterPro" id="IPR050765">
    <property type="entry name" value="Riboflavin_Biosynth_HTPR"/>
</dbReference>
<proteinExistence type="predicted"/>
<evidence type="ECO:0000313" key="3">
    <source>
        <dbReference type="Proteomes" id="UP001596058"/>
    </source>
</evidence>
<dbReference type="RefSeq" id="WP_379520611.1">
    <property type="nucleotide sequence ID" value="NZ_JBHSPA010000061.1"/>
</dbReference>
<keyword evidence="3" id="KW-1185">Reference proteome</keyword>
<dbReference type="Gene3D" id="3.40.430.10">
    <property type="entry name" value="Dihydrofolate Reductase, subunit A"/>
    <property type="match status" value="1"/>
</dbReference>